<evidence type="ECO:0000313" key="3">
    <source>
        <dbReference type="Proteomes" id="UP001054252"/>
    </source>
</evidence>
<evidence type="ECO:0000256" key="1">
    <source>
        <dbReference type="SAM" id="SignalP"/>
    </source>
</evidence>
<accession>A0AAV5J6D4</accession>
<comment type="caution">
    <text evidence="2">The sequence shown here is derived from an EMBL/GenBank/DDBJ whole genome shotgun (WGS) entry which is preliminary data.</text>
</comment>
<proteinExistence type="predicted"/>
<dbReference type="Proteomes" id="UP001054252">
    <property type="component" value="Unassembled WGS sequence"/>
</dbReference>
<dbReference type="AlphaFoldDB" id="A0AAV5J6D4"/>
<feature type="chain" id="PRO_5043450521" evidence="1">
    <location>
        <begin position="33"/>
        <end position="81"/>
    </location>
</feature>
<protein>
    <submittedName>
        <fullName evidence="2">Uncharacterized protein</fullName>
    </submittedName>
</protein>
<dbReference type="EMBL" id="BPVZ01000026">
    <property type="protein sequence ID" value="GKV06978.1"/>
    <property type="molecule type" value="Genomic_DNA"/>
</dbReference>
<name>A0AAV5J6D4_9ROSI</name>
<reference evidence="2 3" key="1">
    <citation type="journal article" date="2021" name="Commun. Biol.">
        <title>The genome of Shorea leprosula (Dipterocarpaceae) highlights the ecological relevance of drought in aseasonal tropical rainforests.</title>
        <authorList>
            <person name="Ng K.K.S."/>
            <person name="Kobayashi M.J."/>
            <person name="Fawcett J.A."/>
            <person name="Hatakeyama M."/>
            <person name="Paape T."/>
            <person name="Ng C.H."/>
            <person name="Ang C.C."/>
            <person name="Tnah L.H."/>
            <person name="Lee C.T."/>
            <person name="Nishiyama T."/>
            <person name="Sese J."/>
            <person name="O'Brien M.J."/>
            <person name="Copetti D."/>
            <person name="Mohd Noor M.I."/>
            <person name="Ong R.C."/>
            <person name="Putra M."/>
            <person name="Sireger I.Z."/>
            <person name="Indrioko S."/>
            <person name="Kosugi Y."/>
            <person name="Izuno A."/>
            <person name="Isagi Y."/>
            <person name="Lee S.L."/>
            <person name="Shimizu K.K."/>
        </authorList>
    </citation>
    <scope>NUCLEOTIDE SEQUENCE [LARGE SCALE GENOMIC DNA]</scope>
    <source>
        <strain evidence="2">214</strain>
    </source>
</reference>
<organism evidence="2 3">
    <name type="scientific">Rubroshorea leprosula</name>
    <dbReference type="NCBI Taxonomy" id="152421"/>
    <lineage>
        <taxon>Eukaryota</taxon>
        <taxon>Viridiplantae</taxon>
        <taxon>Streptophyta</taxon>
        <taxon>Embryophyta</taxon>
        <taxon>Tracheophyta</taxon>
        <taxon>Spermatophyta</taxon>
        <taxon>Magnoliopsida</taxon>
        <taxon>eudicotyledons</taxon>
        <taxon>Gunneridae</taxon>
        <taxon>Pentapetalae</taxon>
        <taxon>rosids</taxon>
        <taxon>malvids</taxon>
        <taxon>Malvales</taxon>
        <taxon>Dipterocarpaceae</taxon>
        <taxon>Rubroshorea</taxon>
    </lineage>
</organism>
<keyword evidence="1" id="KW-0732">Signal</keyword>
<gene>
    <name evidence="2" type="ORF">SLEP1_g18792</name>
</gene>
<sequence>MQIPNPTHHPPSNPNFLTLLFPFLLTHATVQPQPSLQPLTHSQSQLDNQILTSPLTFPSPSCFYNFSSLTLTISPSIFPVC</sequence>
<keyword evidence="3" id="KW-1185">Reference proteome</keyword>
<feature type="signal peptide" evidence="1">
    <location>
        <begin position="1"/>
        <end position="32"/>
    </location>
</feature>
<evidence type="ECO:0000313" key="2">
    <source>
        <dbReference type="EMBL" id="GKV06978.1"/>
    </source>
</evidence>